<proteinExistence type="predicted"/>
<name>A0A101M170_PICGL</name>
<organism evidence="1">
    <name type="scientific">Picea glauca</name>
    <name type="common">White spruce</name>
    <name type="synonym">Pinus glauca</name>
    <dbReference type="NCBI Taxonomy" id="3330"/>
    <lineage>
        <taxon>Eukaryota</taxon>
        <taxon>Viridiplantae</taxon>
        <taxon>Streptophyta</taxon>
        <taxon>Embryophyta</taxon>
        <taxon>Tracheophyta</taxon>
        <taxon>Spermatophyta</taxon>
        <taxon>Pinopsida</taxon>
        <taxon>Pinidae</taxon>
        <taxon>Conifers I</taxon>
        <taxon>Pinales</taxon>
        <taxon>Pinaceae</taxon>
        <taxon>Picea</taxon>
    </lineage>
</organism>
<protein>
    <submittedName>
        <fullName evidence="1">Uncharacterized protein</fullName>
    </submittedName>
</protein>
<keyword evidence="1" id="KW-0496">Mitochondrion</keyword>
<gene>
    <name evidence="1" type="ORF">ABT39_MTgene4381</name>
</gene>
<evidence type="ECO:0000313" key="1">
    <source>
        <dbReference type="EMBL" id="KUM49044.1"/>
    </source>
</evidence>
<reference evidence="1" key="1">
    <citation type="journal article" date="2015" name="Genome Biol. Evol.">
        <title>Organellar Genomes of White Spruce (Picea glauca): Assembly and Annotation.</title>
        <authorList>
            <person name="Jackman S.D."/>
            <person name="Warren R.L."/>
            <person name="Gibb E.A."/>
            <person name="Vandervalk B.P."/>
            <person name="Mohamadi H."/>
            <person name="Chu J."/>
            <person name="Raymond A."/>
            <person name="Pleasance S."/>
            <person name="Coope R."/>
            <person name="Wildung M.R."/>
            <person name="Ritland C.E."/>
            <person name="Bousquet J."/>
            <person name="Jones S.J."/>
            <person name="Bohlmann J."/>
            <person name="Birol I."/>
        </authorList>
    </citation>
    <scope>NUCLEOTIDE SEQUENCE [LARGE SCALE GENOMIC DNA]</scope>
    <source>
        <tissue evidence="1">Flushing bud</tissue>
    </source>
</reference>
<dbReference type="EMBL" id="LKAM01000004">
    <property type="protein sequence ID" value="KUM49044.1"/>
    <property type="molecule type" value="Genomic_DNA"/>
</dbReference>
<geneLocation type="mitochondrion" evidence="1"/>
<sequence>MPCMKRVPRLNVTLGNYNLTDDFYVVDLADTNAVLGVQWLSTLGTISQNYQAMEMGFNAPDGKRVVLRGMSNGSPRVVSSKRMEALFRHGGVAYAAECLITT</sequence>
<accession>A0A101M170</accession>
<comment type="caution">
    <text evidence="1">The sequence shown here is derived from an EMBL/GenBank/DDBJ whole genome shotgun (WGS) entry which is preliminary data.</text>
</comment>
<dbReference type="AlphaFoldDB" id="A0A101M170"/>